<name>A0A550C6D9_9AGAR</name>
<feature type="compositionally biased region" description="Low complexity" evidence="1">
    <location>
        <begin position="7"/>
        <end position="24"/>
    </location>
</feature>
<comment type="caution">
    <text evidence="2">The sequence shown here is derived from an EMBL/GenBank/DDBJ whole genome shotgun (WGS) entry which is preliminary data.</text>
</comment>
<sequence length="197" mass="19705">MDAVAEAKSPAASCKSPASPKSPATNAAGSKPTSPALPKMPAREPSAPAGASFGSASISRATASVSGPSASMSIASAGMNVRSARRARPLSQTYSAPAVLSAGPPRLPASPKNAAFSYKDVASKDLDAGYESRASSKSCANVGSSRVPASSRTAPSVDLFYRGVSVAASKDALRTPSPLMLSVPLPLSPSRTAVYVP</sequence>
<dbReference type="AlphaFoldDB" id="A0A550C6D9"/>
<feature type="compositionally biased region" description="Low complexity" evidence="1">
    <location>
        <begin position="45"/>
        <end position="61"/>
    </location>
</feature>
<feature type="region of interest" description="Disordered" evidence="1">
    <location>
        <begin position="1"/>
        <end position="71"/>
    </location>
</feature>
<reference evidence="2 3" key="1">
    <citation type="journal article" date="2019" name="New Phytol.">
        <title>Comparative genomics reveals unique wood-decay strategies and fruiting body development in the Schizophyllaceae.</title>
        <authorList>
            <person name="Almasi E."/>
            <person name="Sahu N."/>
            <person name="Krizsan K."/>
            <person name="Balint B."/>
            <person name="Kovacs G.M."/>
            <person name="Kiss B."/>
            <person name="Cseklye J."/>
            <person name="Drula E."/>
            <person name="Henrissat B."/>
            <person name="Nagy I."/>
            <person name="Chovatia M."/>
            <person name="Adam C."/>
            <person name="LaButti K."/>
            <person name="Lipzen A."/>
            <person name="Riley R."/>
            <person name="Grigoriev I.V."/>
            <person name="Nagy L.G."/>
        </authorList>
    </citation>
    <scope>NUCLEOTIDE SEQUENCE [LARGE SCALE GENOMIC DNA]</scope>
    <source>
        <strain evidence="2 3">NL-1724</strain>
    </source>
</reference>
<feature type="compositionally biased region" description="Polar residues" evidence="1">
    <location>
        <begin position="62"/>
        <end position="71"/>
    </location>
</feature>
<evidence type="ECO:0000256" key="1">
    <source>
        <dbReference type="SAM" id="MobiDB-lite"/>
    </source>
</evidence>
<organism evidence="2 3">
    <name type="scientific">Schizophyllum amplum</name>
    <dbReference type="NCBI Taxonomy" id="97359"/>
    <lineage>
        <taxon>Eukaryota</taxon>
        <taxon>Fungi</taxon>
        <taxon>Dikarya</taxon>
        <taxon>Basidiomycota</taxon>
        <taxon>Agaricomycotina</taxon>
        <taxon>Agaricomycetes</taxon>
        <taxon>Agaricomycetidae</taxon>
        <taxon>Agaricales</taxon>
        <taxon>Schizophyllaceae</taxon>
        <taxon>Schizophyllum</taxon>
    </lineage>
</organism>
<accession>A0A550C6D9</accession>
<proteinExistence type="predicted"/>
<feature type="region of interest" description="Disordered" evidence="1">
    <location>
        <begin position="130"/>
        <end position="152"/>
    </location>
</feature>
<gene>
    <name evidence="2" type="ORF">BD626DRAFT_505071</name>
</gene>
<keyword evidence="3" id="KW-1185">Reference proteome</keyword>
<dbReference type="EMBL" id="VDMD01000022">
    <property type="protein sequence ID" value="TRM60355.1"/>
    <property type="molecule type" value="Genomic_DNA"/>
</dbReference>
<feature type="compositionally biased region" description="Polar residues" evidence="1">
    <location>
        <begin position="133"/>
        <end position="152"/>
    </location>
</feature>
<dbReference type="Proteomes" id="UP000320762">
    <property type="component" value="Unassembled WGS sequence"/>
</dbReference>
<protein>
    <submittedName>
        <fullName evidence="2">Uncharacterized protein</fullName>
    </submittedName>
</protein>
<evidence type="ECO:0000313" key="3">
    <source>
        <dbReference type="Proteomes" id="UP000320762"/>
    </source>
</evidence>
<evidence type="ECO:0000313" key="2">
    <source>
        <dbReference type="EMBL" id="TRM60355.1"/>
    </source>
</evidence>